<dbReference type="Pfam" id="PF07676">
    <property type="entry name" value="PD40"/>
    <property type="match status" value="2"/>
</dbReference>
<feature type="signal peptide" evidence="2">
    <location>
        <begin position="1"/>
        <end position="19"/>
    </location>
</feature>
<evidence type="ECO:0000256" key="1">
    <source>
        <dbReference type="PROSITE-ProRule" id="PRU00339"/>
    </source>
</evidence>
<dbReference type="Proteomes" id="UP001207408">
    <property type="component" value="Unassembled WGS sequence"/>
</dbReference>
<comment type="caution">
    <text evidence="3">The sequence shown here is derived from an EMBL/GenBank/DDBJ whole genome shotgun (WGS) entry which is preliminary data.</text>
</comment>
<dbReference type="Gene3D" id="2.120.10.30">
    <property type="entry name" value="TolB, C-terminal domain"/>
    <property type="match status" value="1"/>
</dbReference>
<evidence type="ECO:0000313" key="3">
    <source>
        <dbReference type="EMBL" id="MCW3805016.1"/>
    </source>
</evidence>
<dbReference type="InterPro" id="IPR011990">
    <property type="entry name" value="TPR-like_helical_dom_sf"/>
</dbReference>
<dbReference type="InterPro" id="IPR011659">
    <property type="entry name" value="WD40"/>
</dbReference>
<organism evidence="3 4">
    <name type="scientific">Plebeiibacterium marinum</name>
    <dbReference type="NCBI Taxonomy" id="2992111"/>
    <lineage>
        <taxon>Bacteria</taxon>
        <taxon>Pseudomonadati</taxon>
        <taxon>Bacteroidota</taxon>
        <taxon>Bacteroidia</taxon>
        <taxon>Marinilabiliales</taxon>
        <taxon>Marinilabiliaceae</taxon>
        <taxon>Plebeiibacterium</taxon>
    </lineage>
</organism>
<proteinExistence type="predicted"/>
<reference evidence="3" key="1">
    <citation type="submission" date="2022-10" db="EMBL/GenBank/DDBJ databases">
        <authorList>
            <person name="Yu W.X."/>
        </authorList>
    </citation>
    <scope>NUCLEOTIDE SEQUENCE</scope>
    <source>
        <strain evidence="3">D04</strain>
    </source>
</reference>
<gene>
    <name evidence="3" type="ORF">OM074_05225</name>
</gene>
<protein>
    <submittedName>
        <fullName evidence="3">Uncharacterized protein</fullName>
    </submittedName>
</protein>
<evidence type="ECO:0000313" key="4">
    <source>
        <dbReference type="Proteomes" id="UP001207408"/>
    </source>
</evidence>
<sequence length="634" mass="72332">MNRISASILFAFFAFVLCAQNNNNSKMYHSAVQLAESRDYVKAIDLFKRVVDIEPENINAQYNIGHCYLNLNNGADSASVYLNNAKNLLKKDDYNTELGLDIFMALAKSYQLQYRFQDAIDTYTKVQGFISKDLTELNEAINHQIEVCNNGIVLMKNPVKLEVQNLGENVNSKYDDHSPLVTADESLLLFTSKRISSYSTIMDDGQFTEKIFASSKDKEWKKSEIIKSIVKKNSHESGVCLSADGTELYMLISNIDGQDIYVSNFDGETWSEPFKLPQGINSRFNETHASINADKSTLFFTSDRKGGYGGLDIYMVRKLPNGEWGTPKNLGNTINTPYDEETPMIHYDGKTLYFSSEGHNSMGNFDIFYSKMNNDSSWTKPVNMGYPINTPDDDFFFTPTVAENKAYMASSRFEDNYGGSDLYLIEYEEPFENRLAVIKGQLKNTPETAWDNVKITVKENGTNNVIGEYKPHPETGKYLLILETEKSYDIAFSGQGVETKNITYNVEEDMAYHRNAQPTLLEDLYLNVDSPKEDNINIADKTSHQATVVDPEKHPYTVQFVTLKELLVDLDRFSIDVNQIKVFKCKDGNYRYVFGAFENFRDAKNAKKEVIKATGYDDPFVRYFWQLNKMKTEE</sequence>
<dbReference type="Pfam" id="PF14559">
    <property type="entry name" value="TPR_19"/>
    <property type="match status" value="1"/>
</dbReference>
<dbReference type="AlphaFoldDB" id="A0AAE3MC27"/>
<dbReference type="Gene3D" id="1.25.40.10">
    <property type="entry name" value="Tetratricopeptide repeat domain"/>
    <property type="match status" value="1"/>
</dbReference>
<dbReference type="EMBL" id="JAPDPI010000007">
    <property type="protein sequence ID" value="MCW3805016.1"/>
    <property type="molecule type" value="Genomic_DNA"/>
</dbReference>
<dbReference type="InterPro" id="IPR011042">
    <property type="entry name" value="6-blade_b-propeller_TolB-like"/>
</dbReference>
<dbReference type="RefSeq" id="WP_301198238.1">
    <property type="nucleotide sequence ID" value="NZ_JAPDPI010000007.1"/>
</dbReference>
<feature type="chain" id="PRO_5042126388" evidence="2">
    <location>
        <begin position="20"/>
        <end position="634"/>
    </location>
</feature>
<keyword evidence="4" id="KW-1185">Reference proteome</keyword>
<dbReference type="InterPro" id="IPR019734">
    <property type="entry name" value="TPR_rpt"/>
</dbReference>
<name>A0AAE3MC27_9BACT</name>
<dbReference type="PROSITE" id="PS50005">
    <property type="entry name" value="TPR"/>
    <property type="match status" value="1"/>
</dbReference>
<keyword evidence="2" id="KW-0732">Signal</keyword>
<accession>A0AAE3MC27</accession>
<dbReference type="SUPFAM" id="SSF82171">
    <property type="entry name" value="DPP6 N-terminal domain-like"/>
    <property type="match status" value="1"/>
</dbReference>
<dbReference type="SUPFAM" id="SSF48452">
    <property type="entry name" value="TPR-like"/>
    <property type="match status" value="1"/>
</dbReference>
<feature type="repeat" description="TPR" evidence="1">
    <location>
        <begin position="24"/>
        <end position="57"/>
    </location>
</feature>
<dbReference type="CDD" id="cd15482">
    <property type="entry name" value="Sialidase_non-viral"/>
    <property type="match status" value="1"/>
</dbReference>
<keyword evidence="1" id="KW-0802">TPR repeat</keyword>
<evidence type="ECO:0000256" key="2">
    <source>
        <dbReference type="SAM" id="SignalP"/>
    </source>
</evidence>